<keyword evidence="3" id="KW-1185">Reference proteome</keyword>
<evidence type="ECO:0000313" key="3">
    <source>
        <dbReference type="Proteomes" id="UP001605036"/>
    </source>
</evidence>
<gene>
    <name evidence="2" type="ORF">R1flu_017954</name>
</gene>
<protein>
    <submittedName>
        <fullName evidence="2">Uncharacterized protein</fullName>
    </submittedName>
</protein>
<feature type="chain" id="PRO_5044847681" evidence="1">
    <location>
        <begin position="24"/>
        <end position="144"/>
    </location>
</feature>
<evidence type="ECO:0000313" key="2">
    <source>
        <dbReference type="EMBL" id="KAL2649826.1"/>
    </source>
</evidence>
<sequence length="144" mass="16039">MKKSATLLPLVFVCLLLSHSTSAQTYNIWRLIANNLSDLKLEIRVCTTVGCYIRAPQSINTLGPKQVAVYGADDPFFKTFLRVTELKTGRKFEKTLWDGQLDANNTANILSIVPKPYAVTQFWFSDKSGKNVLLGVLKQLGIST</sequence>
<accession>A0ABD1ZFU7</accession>
<keyword evidence="1" id="KW-0732">Signal</keyword>
<reference evidence="2 3" key="1">
    <citation type="submission" date="2024-09" db="EMBL/GenBank/DDBJ databases">
        <title>Chromosome-scale assembly of Riccia fluitans.</title>
        <authorList>
            <person name="Paukszto L."/>
            <person name="Sawicki J."/>
            <person name="Karawczyk K."/>
            <person name="Piernik-Szablinska J."/>
            <person name="Szczecinska M."/>
            <person name="Mazdziarz M."/>
        </authorList>
    </citation>
    <scope>NUCLEOTIDE SEQUENCE [LARGE SCALE GENOMIC DNA]</scope>
    <source>
        <strain evidence="2">Rf_01</strain>
        <tissue evidence="2">Aerial parts of the thallus</tissue>
    </source>
</reference>
<dbReference type="Proteomes" id="UP001605036">
    <property type="component" value="Unassembled WGS sequence"/>
</dbReference>
<comment type="caution">
    <text evidence="2">The sequence shown here is derived from an EMBL/GenBank/DDBJ whole genome shotgun (WGS) entry which is preliminary data.</text>
</comment>
<organism evidence="2 3">
    <name type="scientific">Riccia fluitans</name>
    <dbReference type="NCBI Taxonomy" id="41844"/>
    <lineage>
        <taxon>Eukaryota</taxon>
        <taxon>Viridiplantae</taxon>
        <taxon>Streptophyta</taxon>
        <taxon>Embryophyta</taxon>
        <taxon>Marchantiophyta</taxon>
        <taxon>Marchantiopsida</taxon>
        <taxon>Marchantiidae</taxon>
        <taxon>Marchantiales</taxon>
        <taxon>Ricciaceae</taxon>
        <taxon>Riccia</taxon>
    </lineage>
</organism>
<evidence type="ECO:0000256" key="1">
    <source>
        <dbReference type="SAM" id="SignalP"/>
    </source>
</evidence>
<feature type="signal peptide" evidence="1">
    <location>
        <begin position="1"/>
        <end position="23"/>
    </location>
</feature>
<name>A0ABD1ZFU7_9MARC</name>
<dbReference type="AlphaFoldDB" id="A0ABD1ZFU7"/>
<dbReference type="EMBL" id="JBHFFA010000001">
    <property type="protein sequence ID" value="KAL2649826.1"/>
    <property type="molecule type" value="Genomic_DNA"/>
</dbReference>
<proteinExistence type="predicted"/>